<dbReference type="InterPro" id="IPR001789">
    <property type="entry name" value="Sig_transdc_resp-reg_receiver"/>
</dbReference>
<dbReference type="SUPFAM" id="SSF158472">
    <property type="entry name" value="HAMP domain-like"/>
    <property type="match status" value="1"/>
</dbReference>
<dbReference type="PROSITE" id="PS01124">
    <property type="entry name" value="HTH_ARAC_FAMILY_2"/>
    <property type="match status" value="1"/>
</dbReference>
<evidence type="ECO:0000256" key="8">
    <source>
        <dbReference type="ARBA" id="ARBA00023136"/>
    </source>
</evidence>
<dbReference type="InterPro" id="IPR051552">
    <property type="entry name" value="HptR"/>
</dbReference>
<dbReference type="PANTHER" id="PTHR42713">
    <property type="entry name" value="HISTIDINE KINASE-RELATED"/>
    <property type="match status" value="1"/>
</dbReference>
<feature type="domain" description="Response regulatory" evidence="12">
    <location>
        <begin position="288"/>
        <end position="407"/>
    </location>
</feature>
<dbReference type="InterPro" id="IPR003594">
    <property type="entry name" value="HATPase_dom"/>
</dbReference>
<dbReference type="Pfam" id="PF00072">
    <property type="entry name" value="Response_reg"/>
    <property type="match status" value="1"/>
</dbReference>
<dbReference type="Pfam" id="PF02518">
    <property type="entry name" value="HATPase_c"/>
    <property type="match status" value="1"/>
</dbReference>
<evidence type="ECO:0000256" key="3">
    <source>
        <dbReference type="ARBA" id="ARBA00022475"/>
    </source>
</evidence>
<evidence type="ECO:0000256" key="5">
    <source>
        <dbReference type="ARBA" id="ARBA00022679"/>
    </source>
</evidence>
<evidence type="ECO:0000256" key="4">
    <source>
        <dbReference type="ARBA" id="ARBA00022553"/>
    </source>
</evidence>
<dbReference type="GO" id="GO:0005886">
    <property type="term" value="C:plasma membrane"/>
    <property type="evidence" value="ECO:0007669"/>
    <property type="project" value="UniProtKB-SubCell"/>
</dbReference>
<dbReference type="SUPFAM" id="SSF55874">
    <property type="entry name" value="ATPase domain of HSP90 chaperone/DNA topoisomerase II/histidine kinase"/>
    <property type="match status" value="1"/>
</dbReference>
<evidence type="ECO:0000256" key="1">
    <source>
        <dbReference type="ARBA" id="ARBA00004496"/>
    </source>
</evidence>
<sequence>MLFSILVAYMLALGIVRPIRSVRNAMRKMEKGFFHTRVKVRGKDEAAELAQGFNSMSGQLQTLIDHVYLSDLAHKEAELRALHAQINPHFLYNTLEAISMVAEMQRSSEAAEMARALGVLFRAATEFETLVPIRTEIMLLKQYLLLQEIRFDGTLRVYWEIAAGAEGAQVPKLSLQTIVENCFKHGFAPLKAPRSATIRVRVCAADQGASIEIVDDGAGIGNERLHELNRLLQIGASEGDSVGLVNVHNRIRLQWGQPYGIELSSQPHIGTVVRLIVPGEGEGRVRMKIVIADDEKLIRQGLAYIIRQMEASDEIVASCSDGEEALSYCLREGADVDVLITDVCMPGKDGLDLIAELARLCPHIQTVVMSGYGEFDYVRRSMREGAVDYLLKPLIKNELQEVLERIRQQKKLAAIANEGKRESPMIASIHQDHLLNALFHHNPGVAPEARAFLENGFGIAEGAFRFFAAGVAIDEKADGRFRQADRMLFQYFVRKMAEEALFQQELVRGTAWQGQDDFVVLLFFVPTGEGERESEMMDALKQLLAILSSHVQYPVTIGVSSGAERFSDMPKLLLEVQAALRARLTIGTGRVIDYEASQRLQRQWNVQPDAFHKVVTATMLGDAETLEKELGVFMDDLYEAGIHPEVLLDIVLRLFLRVESMLEAKGVVRTGEPGTADLGKLLEELRRCPTWRMLEREVRHKLAALSSLVREHARQIKPTFITDAVNYIHEHYQSDLTLAEVADVVGLYPTYLSEQFKQHMGVKFVDYVIQVRMDRAKKLLRETNKPSFEICEKVGYATPAHFTKVFKSKVGCTPLEYRESWRGIRKI</sequence>
<dbReference type="AlphaFoldDB" id="A0A9X4KNW8"/>
<dbReference type="Pfam" id="PF12833">
    <property type="entry name" value="HTH_18"/>
    <property type="match status" value="1"/>
</dbReference>
<keyword evidence="9" id="KW-0804">Transcription</keyword>
<dbReference type="Gene3D" id="1.10.10.60">
    <property type="entry name" value="Homeodomain-like"/>
    <property type="match status" value="2"/>
</dbReference>
<evidence type="ECO:0000256" key="7">
    <source>
        <dbReference type="ARBA" id="ARBA00023015"/>
    </source>
</evidence>
<keyword evidence="4 10" id="KW-0597">Phosphoprotein</keyword>
<protein>
    <submittedName>
        <fullName evidence="14">Response regulator</fullName>
    </submittedName>
</protein>
<feature type="modified residue" description="4-aspartylphosphate" evidence="10">
    <location>
        <position position="342"/>
    </location>
</feature>
<dbReference type="GO" id="GO:0043565">
    <property type="term" value="F:sequence-specific DNA binding"/>
    <property type="evidence" value="ECO:0007669"/>
    <property type="project" value="InterPro"/>
</dbReference>
<keyword evidence="15" id="KW-1185">Reference proteome</keyword>
<comment type="caution">
    <text evidence="14">The sequence shown here is derived from an EMBL/GenBank/DDBJ whole genome shotgun (WGS) entry which is preliminary data.</text>
</comment>
<dbReference type="InterPro" id="IPR009057">
    <property type="entry name" value="Homeodomain-like_sf"/>
</dbReference>
<dbReference type="Proteomes" id="UP001153404">
    <property type="component" value="Unassembled WGS sequence"/>
</dbReference>
<keyword evidence="3" id="KW-1003">Cell membrane</keyword>
<dbReference type="SUPFAM" id="SSF46689">
    <property type="entry name" value="Homeodomain-like"/>
    <property type="match status" value="2"/>
</dbReference>
<evidence type="ECO:0000259" key="11">
    <source>
        <dbReference type="PROSITE" id="PS01124"/>
    </source>
</evidence>
<keyword evidence="5" id="KW-0808">Transferase</keyword>
<evidence type="ECO:0000313" key="15">
    <source>
        <dbReference type="Proteomes" id="UP001153404"/>
    </source>
</evidence>
<organism evidence="14 15">
    <name type="scientific">Cohnella rhizosphaerae</name>
    <dbReference type="NCBI Taxonomy" id="1457232"/>
    <lineage>
        <taxon>Bacteria</taxon>
        <taxon>Bacillati</taxon>
        <taxon>Bacillota</taxon>
        <taxon>Bacilli</taxon>
        <taxon>Bacillales</taxon>
        <taxon>Paenibacillaceae</taxon>
        <taxon>Cohnella</taxon>
    </lineage>
</organism>
<dbReference type="Pfam" id="PF06580">
    <property type="entry name" value="His_kinase"/>
    <property type="match status" value="1"/>
</dbReference>
<dbReference type="CDD" id="cd06225">
    <property type="entry name" value="HAMP"/>
    <property type="match status" value="1"/>
</dbReference>
<dbReference type="Gene3D" id="6.10.340.10">
    <property type="match status" value="1"/>
</dbReference>
<dbReference type="CDD" id="cd17536">
    <property type="entry name" value="REC_YesN-like"/>
    <property type="match status" value="1"/>
</dbReference>
<dbReference type="GO" id="GO:0005737">
    <property type="term" value="C:cytoplasm"/>
    <property type="evidence" value="ECO:0007669"/>
    <property type="project" value="UniProtKB-SubCell"/>
</dbReference>
<dbReference type="EMBL" id="JAPDIA010000001">
    <property type="protein sequence ID" value="MDG0808384.1"/>
    <property type="molecule type" value="Genomic_DNA"/>
</dbReference>
<keyword evidence="8" id="KW-0472">Membrane</keyword>
<dbReference type="GO" id="GO:0003700">
    <property type="term" value="F:DNA-binding transcription factor activity"/>
    <property type="evidence" value="ECO:0007669"/>
    <property type="project" value="InterPro"/>
</dbReference>
<keyword evidence="6" id="KW-0418">Kinase</keyword>
<dbReference type="SMART" id="SM00342">
    <property type="entry name" value="HTH_ARAC"/>
    <property type="match status" value="1"/>
</dbReference>
<feature type="domain" description="HAMP" evidence="13">
    <location>
        <begin position="13"/>
        <end position="65"/>
    </location>
</feature>
<keyword evidence="7" id="KW-0805">Transcription regulation</keyword>
<evidence type="ECO:0000256" key="10">
    <source>
        <dbReference type="PROSITE-ProRule" id="PRU00169"/>
    </source>
</evidence>
<dbReference type="RefSeq" id="WP_277528821.1">
    <property type="nucleotide sequence ID" value="NZ_JAPDIA010000001.1"/>
</dbReference>
<dbReference type="SUPFAM" id="SSF52172">
    <property type="entry name" value="CheY-like"/>
    <property type="match status" value="1"/>
</dbReference>
<proteinExistence type="predicted"/>
<comment type="subcellular location">
    <subcellularLocation>
        <location evidence="2">Cell membrane</location>
        <topology evidence="2">Multi-pass membrane protein</topology>
    </subcellularLocation>
    <subcellularLocation>
        <location evidence="1">Cytoplasm</location>
    </subcellularLocation>
</comment>
<dbReference type="InterPro" id="IPR003660">
    <property type="entry name" value="HAMP_dom"/>
</dbReference>
<evidence type="ECO:0000259" key="12">
    <source>
        <dbReference type="PROSITE" id="PS50110"/>
    </source>
</evidence>
<evidence type="ECO:0000256" key="2">
    <source>
        <dbReference type="ARBA" id="ARBA00004651"/>
    </source>
</evidence>
<dbReference type="Gene3D" id="3.30.565.10">
    <property type="entry name" value="Histidine kinase-like ATPase, C-terminal domain"/>
    <property type="match status" value="1"/>
</dbReference>
<dbReference type="InterPro" id="IPR036890">
    <property type="entry name" value="HATPase_C_sf"/>
</dbReference>
<dbReference type="PANTHER" id="PTHR42713:SF2">
    <property type="entry name" value="TWO-COMPONENT SENSOR KINASE YESM"/>
    <property type="match status" value="1"/>
</dbReference>
<dbReference type="PROSITE" id="PS50885">
    <property type="entry name" value="HAMP"/>
    <property type="match status" value="1"/>
</dbReference>
<dbReference type="Gene3D" id="3.40.50.2300">
    <property type="match status" value="1"/>
</dbReference>
<evidence type="ECO:0000313" key="14">
    <source>
        <dbReference type="EMBL" id="MDG0808384.1"/>
    </source>
</evidence>
<gene>
    <name evidence="14" type="ORF">OMP40_02385</name>
</gene>
<feature type="domain" description="HTH araC/xylS-type" evidence="11">
    <location>
        <begin position="722"/>
        <end position="820"/>
    </location>
</feature>
<name>A0A9X4KNW8_9BACL</name>
<accession>A0A9X4KNW8</accession>
<evidence type="ECO:0000256" key="9">
    <source>
        <dbReference type="ARBA" id="ARBA00023163"/>
    </source>
</evidence>
<dbReference type="GO" id="GO:0000155">
    <property type="term" value="F:phosphorelay sensor kinase activity"/>
    <property type="evidence" value="ECO:0007669"/>
    <property type="project" value="InterPro"/>
</dbReference>
<dbReference type="SMART" id="SM00448">
    <property type="entry name" value="REC"/>
    <property type="match status" value="1"/>
</dbReference>
<dbReference type="InterPro" id="IPR010559">
    <property type="entry name" value="Sig_transdc_His_kin_internal"/>
</dbReference>
<dbReference type="InterPro" id="IPR011006">
    <property type="entry name" value="CheY-like_superfamily"/>
</dbReference>
<dbReference type="PROSITE" id="PS50110">
    <property type="entry name" value="RESPONSE_REGULATORY"/>
    <property type="match status" value="1"/>
</dbReference>
<dbReference type="InterPro" id="IPR018060">
    <property type="entry name" value="HTH_AraC"/>
</dbReference>
<evidence type="ECO:0000256" key="6">
    <source>
        <dbReference type="ARBA" id="ARBA00022777"/>
    </source>
</evidence>
<evidence type="ECO:0000259" key="13">
    <source>
        <dbReference type="PROSITE" id="PS50885"/>
    </source>
</evidence>
<reference evidence="14" key="1">
    <citation type="submission" date="2022-10" db="EMBL/GenBank/DDBJ databases">
        <title>Comparative genomic analysis of Cohnella hashimotonis sp. nov., isolated from the International Space Station.</title>
        <authorList>
            <person name="Simpson A."/>
            <person name="Venkateswaran K."/>
        </authorList>
    </citation>
    <scope>NUCLEOTIDE SEQUENCE</scope>
    <source>
        <strain evidence="14">DSM 28161</strain>
    </source>
</reference>
<dbReference type="SMART" id="SM00304">
    <property type="entry name" value="HAMP"/>
    <property type="match status" value="1"/>
</dbReference>
<dbReference type="Pfam" id="PF00672">
    <property type="entry name" value="HAMP"/>
    <property type="match status" value="1"/>
</dbReference>